<dbReference type="InterPro" id="IPR031475">
    <property type="entry name" value="NBD_C"/>
</dbReference>
<dbReference type="EC" id="2.7.1.217" evidence="10"/>
<evidence type="ECO:0000256" key="2">
    <source>
        <dbReference type="ARBA" id="ARBA00022679"/>
    </source>
</evidence>
<keyword evidence="16" id="KW-1185">Reference proteome</keyword>
<comment type="caution">
    <text evidence="15">The sequence shown here is derived from an EMBL/GenBank/DDBJ whole genome shotgun (WGS) entry which is preliminary data.</text>
</comment>
<evidence type="ECO:0000259" key="14">
    <source>
        <dbReference type="Pfam" id="PF17042"/>
    </source>
</evidence>
<accession>A0ABU0DKX4</accession>
<comment type="function">
    <text evidence="9">Catalyzes the ATP-dependent phosphorylation of 3-oxo-tetronate to 3-oxo-tetronate 4-phosphate.</text>
</comment>
<dbReference type="InterPro" id="IPR050007">
    <property type="entry name" value="OtnK"/>
</dbReference>
<dbReference type="InterPro" id="IPR037051">
    <property type="entry name" value="4-carb_acid_sugar_kinase_N_sf"/>
</dbReference>
<keyword evidence="3" id="KW-0547">Nucleotide-binding</keyword>
<dbReference type="Proteomes" id="UP001238467">
    <property type="component" value="Unassembled WGS sequence"/>
</dbReference>
<reference evidence="15 16" key="1">
    <citation type="submission" date="2023-07" db="EMBL/GenBank/DDBJ databases">
        <title>Genomic Encyclopedia of Type Strains, Phase IV (KMG-IV): sequencing the most valuable type-strain genomes for metagenomic binning, comparative biology and taxonomic classification.</title>
        <authorList>
            <person name="Goeker M."/>
        </authorList>
    </citation>
    <scope>NUCLEOTIDE SEQUENCE [LARGE SCALE GENOMIC DNA]</scope>
    <source>
        <strain evidence="15 16">DSM 1277</strain>
    </source>
</reference>
<gene>
    <name evidence="15" type="ORF">J2S76_003524</name>
</gene>
<dbReference type="SUPFAM" id="SSF142764">
    <property type="entry name" value="YgbK-like"/>
    <property type="match status" value="1"/>
</dbReference>
<dbReference type="EMBL" id="JAUSUH010000009">
    <property type="protein sequence ID" value="MDQ0349080.1"/>
    <property type="molecule type" value="Genomic_DNA"/>
</dbReference>
<evidence type="ECO:0000256" key="12">
    <source>
        <dbReference type="ARBA" id="ARBA00041377"/>
    </source>
</evidence>
<dbReference type="Gene3D" id="3.40.980.20">
    <property type="entry name" value="Four-carbon acid sugar kinase, nucleotide binding domain"/>
    <property type="match status" value="1"/>
</dbReference>
<feature type="domain" description="Four-carbon acid sugar kinase nucleotide binding" evidence="14">
    <location>
        <begin position="253"/>
        <end position="410"/>
    </location>
</feature>
<dbReference type="NCBIfam" id="NF043035">
    <property type="entry name" value="OxoTetrKin"/>
    <property type="match status" value="1"/>
</dbReference>
<keyword evidence="6" id="KW-0119">Carbohydrate metabolism</keyword>
<sequence length="420" mass="43364">MLLGCIGDDFTGSSDLANTLSKQGMRVTQYSGVPTAPADPSVEAGVVALKSRSIPAKDAIAQSLQALEWLKAQGCTQFLFKYCSTFDSTPEGNIGPVAAALAEALDARKVVVCPVFPGAGRTLYQGHLFVHDRLLNESGLEHHPLNPMTDADIRRWLARQTDMKVGHVGFAEVRKGAAAIGEALTRTDADGARLIVVDALSDADLMEIGAALDGAKLITGGSGIAMGLPDNFRRQGLLSGEGSAWQGVEGPCVVLSGSCSTATRGQVARHRTDGLPVFEIAADDAVAGRLDPQAIADWALAQTARPLVFSSADPEEVRRAQNIHGRETVAAAIEKLFAAIARALVAGGVGRLIVAGGETSGAVVEGLDLSALDIGPEIAPGAPALRAVPAGGRPVALALKSGNFGGVNFFAEADAVLRGH</sequence>
<dbReference type="Pfam" id="PF07005">
    <property type="entry name" value="SBD_N"/>
    <property type="match status" value="1"/>
</dbReference>
<evidence type="ECO:0000313" key="15">
    <source>
        <dbReference type="EMBL" id="MDQ0349080.1"/>
    </source>
</evidence>
<keyword evidence="2" id="KW-0808">Transferase</keyword>
<dbReference type="RefSeq" id="WP_307062472.1">
    <property type="nucleotide sequence ID" value="NZ_JAUSUH010000009.1"/>
</dbReference>
<evidence type="ECO:0000256" key="9">
    <source>
        <dbReference type="ARBA" id="ARBA00037335"/>
    </source>
</evidence>
<comment type="catalytic activity">
    <reaction evidence="7">
        <text>3-dehydro-L-erythronate + ATP = 3-dehydro-4-O-phospho-L-erythronate + ADP + H(+)</text>
        <dbReference type="Rhea" id="RHEA:52552"/>
        <dbReference type="ChEBI" id="CHEBI:15378"/>
        <dbReference type="ChEBI" id="CHEBI:30616"/>
        <dbReference type="ChEBI" id="CHEBI:136592"/>
        <dbReference type="ChEBI" id="CHEBI:136670"/>
        <dbReference type="ChEBI" id="CHEBI:456216"/>
        <dbReference type="EC" id="2.7.1.217"/>
    </reaction>
</comment>
<evidence type="ECO:0000256" key="5">
    <source>
        <dbReference type="ARBA" id="ARBA00022840"/>
    </source>
</evidence>
<dbReference type="Gene3D" id="3.40.50.10840">
    <property type="entry name" value="Putative sugar-binding, N-terminal domain"/>
    <property type="match status" value="1"/>
</dbReference>
<name>A0ABU0DKX4_9HYPH</name>
<evidence type="ECO:0000259" key="13">
    <source>
        <dbReference type="Pfam" id="PF07005"/>
    </source>
</evidence>
<evidence type="ECO:0000256" key="6">
    <source>
        <dbReference type="ARBA" id="ARBA00023277"/>
    </source>
</evidence>
<dbReference type="Pfam" id="PF17042">
    <property type="entry name" value="NBD_C"/>
    <property type="match status" value="1"/>
</dbReference>
<evidence type="ECO:0000256" key="3">
    <source>
        <dbReference type="ARBA" id="ARBA00022741"/>
    </source>
</evidence>
<evidence type="ECO:0000256" key="1">
    <source>
        <dbReference type="ARBA" id="ARBA00005715"/>
    </source>
</evidence>
<organism evidence="15 16">
    <name type="scientific">Ancylobacter vacuolatus</name>
    <dbReference type="NCBI Taxonomy" id="223389"/>
    <lineage>
        <taxon>Bacteria</taxon>
        <taxon>Pseudomonadati</taxon>
        <taxon>Pseudomonadota</taxon>
        <taxon>Alphaproteobacteria</taxon>
        <taxon>Hyphomicrobiales</taxon>
        <taxon>Xanthobacteraceae</taxon>
        <taxon>Ancylobacter</taxon>
    </lineage>
</organism>
<evidence type="ECO:0000256" key="8">
    <source>
        <dbReference type="ARBA" id="ARBA00036346"/>
    </source>
</evidence>
<evidence type="ECO:0000256" key="4">
    <source>
        <dbReference type="ARBA" id="ARBA00022777"/>
    </source>
</evidence>
<protein>
    <recommendedName>
        <fullName evidence="11">3-oxo-tetronate kinase</fullName>
        <ecNumber evidence="10">2.7.1.217</ecNumber>
    </recommendedName>
    <alternativeName>
        <fullName evidence="12">3-dehydrotetronate 4-kinase</fullName>
    </alternativeName>
</protein>
<evidence type="ECO:0000256" key="10">
    <source>
        <dbReference type="ARBA" id="ARBA00039095"/>
    </source>
</evidence>
<dbReference type="InterPro" id="IPR042213">
    <property type="entry name" value="NBD_C_sf"/>
</dbReference>
<keyword evidence="4" id="KW-0418">Kinase</keyword>
<feature type="domain" description="Four-carbon acid sugar kinase N-terminal" evidence="13">
    <location>
        <begin position="3"/>
        <end position="228"/>
    </location>
</feature>
<comment type="similarity">
    <text evidence="1">Belongs to the four-carbon acid sugar kinase family.</text>
</comment>
<dbReference type="InterPro" id="IPR010737">
    <property type="entry name" value="4-carb_acid_sugar_kinase_N"/>
</dbReference>
<evidence type="ECO:0000256" key="11">
    <source>
        <dbReference type="ARBA" id="ARBA00039461"/>
    </source>
</evidence>
<comment type="catalytic activity">
    <reaction evidence="8">
        <text>3-dehydro-D-erythronate + ATP = 3-dehydro-4-O-phospho-D-erythronate + ADP + H(+)</text>
        <dbReference type="Rhea" id="RHEA:52556"/>
        <dbReference type="ChEBI" id="CHEBI:15378"/>
        <dbReference type="ChEBI" id="CHEBI:30616"/>
        <dbReference type="ChEBI" id="CHEBI:57958"/>
        <dbReference type="ChEBI" id="CHEBI:136593"/>
        <dbReference type="ChEBI" id="CHEBI:456216"/>
        <dbReference type="EC" id="2.7.1.217"/>
    </reaction>
</comment>
<keyword evidence="5" id="KW-0067">ATP-binding</keyword>
<proteinExistence type="inferred from homology"/>
<evidence type="ECO:0000256" key="7">
    <source>
        <dbReference type="ARBA" id="ARBA00035898"/>
    </source>
</evidence>
<evidence type="ECO:0000313" key="16">
    <source>
        <dbReference type="Proteomes" id="UP001238467"/>
    </source>
</evidence>